<protein>
    <submittedName>
        <fullName evidence="1">Uncharacterized protein</fullName>
    </submittedName>
</protein>
<proteinExistence type="predicted"/>
<dbReference type="AlphaFoldDB" id="A0AA37KAF9"/>
<evidence type="ECO:0000313" key="1">
    <source>
        <dbReference type="EMBL" id="GKH73500.1"/>
    </source>
</evidence>
<gene>
    <name evidence="1" type="ORF">CE91St3_33630</name>
</gene>
<evidence type="ECO:0000313" key="2">
    <source>
        <dbReference type="Proteomes" id="UP001055114"/>
    </source>
</evidence>
<dbReference type="Proteomes" id="UP001055114">
    <property type="component" value="Unassembled WGS sequence"/>
</dbReference>
<reference evidence="1" key="1">
    <citation type="submission" date="2022-01" db="EMBL/GenBank/DDBJ databases">
        <title>Novel bile acid biosynthetic pathways are enriched in the microbiome of centenarians.</title>
        <authorList>
            <person name="Sato Y."/>
            <person name="Atarashi K."/>
            <person name="Plichta R.D."/>
            <person name="Arai Y."/>
            <person name="Sasajima S."/>
            <person name="Kearney M.S."/>
            <person name="Suda W."/>
            <person name="Takeshita K."/>
            <person name="Sasaki T."/>
            <person name="Okamoto S."/>
            <person name="Skelly N.A."/>
            <person name="Okamura Y."/>
            <person name="Vlamakis H."/>
            <person name="Li Y."/>
            <person name="Tanoue T."/>
            <person name="Takei H."/>
            <person name="Nittono H."/>
            <person name="Narushima S."/>
            <person name="Irie J."/>
            <person name="Itoh H."/>
            <person name="Moriya K."/>
            <person name="Sugiura Y."/>
            <person name="Suematsu M."/>
            <person name="Moritoki N."/>
            <person name="Shibata S."/>
            <person name="Littman R.D."/>
            <person name="Fischbach A.M."/>
            <person name="Uwamino Y."/>
            <person name="Inoue T."/>
            <person name="Honda A."/>
            <person name="Hattori M."/>
            <person name="Murai T."/>
            <person name="Xavier J.R."/>
            <person name="Hirose N."/>
            <person name="Honda K."/>
        </authorList>
    </citation>
    <scope>NUCLEOTIDE SEQUENCE</scope>
    <source>
        <strain evidence="1">CE91-St3</strain>
    </source>
</reference>
<organism evidence="1 2">
    <name type="scientific">Parabacteroides merdae</name>
    <dbReference type="NCBI Taxonomy" id="46503"/>
    <lineage>
        <taxon>Bacteria</taxon>
        <taxon>Pseudomonadati</taxon>
        <taxon>Bacteroidota</taxon>
        <taxon>Bacteroidia</taxon>
        <taxon>Bacteroidales</taxon>
        <taxon>Tannerellaceae</taxon>
        <taxon>Parabacteroides</taxon>
    </lineage>
</organism>
<dbReference type="RefSeq" id="WP_075965738.1">
    <property type="nucleotide sequence ID" value="NZ_BQNZ01000003.1"/>
</dbReference>
<comment type="caution">
    <text evidence="1">The sequence shown here is derived from an EMBL/GenBank/DDBJ whole genome shotgun (WGS) entry which is preliminary data.</text>
</comment>
<sequence>MKKFDFIKPGRKVFWRDPDHGISSGEYEVVSVPEVIEKDSVIMIASEFSEAEVYPSELQPT</sequence>
<dbReference type="EMBL" id="BQNZ01000003">
    <property type="protein sequence ID" value="GKH73500.1"/>
    <property type="molecule type" value="Genomic_DNA"/>
</dbReference>
<name>A0AA37KAF9_9BACT</name>
<accession>A0AA37KAF9</accession>